<gene>
    <name evidence="1" type="ORF">FTUN_8949</name>
</gene>
<evidence type="ECO:0000313" key="2">
    <source>
        <dbReference type="Proteomes" id="UP000503447"/>
    </source>
</evidence>
<dbReference type="EMBL" id="CP053452">
    <property type="protein sequence ID" value="QJX01305.1"/>
    <property type="molecule type" value="Genomic_DNA"/>
</dbReference>
<keyword evidence="2" id="KW-1185">Reference proteome</keyword>
<proteinExistence type="predicted"/>
<dbReference type="KEGG" id="ftj:FTUN_8949"/>
<evidence type="ECO:0000313" key="1">
    <source>
        <dbReference type="EMBL" id="QJX01305.1"/>
    </source>
</evidence>
<sequence length="42" mass="4350">MGPTFQVEKEVKNFVVAGLKSAGATARASCVIESGRPDAKKA</sequence>
<organism evidence="1 2">
    <name type="scientific">Frigoriglobus tundricola</name>
    <dbReference type="NCBI Taxonomy" id="2774151"/>
    <lineage>
        <taxon>Bacteria</taxon>
        <taxon>Pseudomonadati</taxon>
        <taxon>Planctomycetota</taxon>
        <taxon>Planctomycetia</taxon>
        <taxon>Gemmatales</taxon>
        <taxon>Gemmataceae</taxon>
        <taxon>Frigoriglobus</taxon>
    </lineage>
</organism>
<dbReference type="AlphaFoldDB" id="A0A6M5Z6J0"/>
<reference evidence="2" key="1">
    <citation type="submission" date="2020-05" db="EMBL/GenBank/DDBJ databases">
        <title>Frigoriglobus tundricola gen. nov., sp. nov., a psychrotolerant cellulolytic planctomycete of the family Gemmataceae with two divergent copies of 16S rRNA gene.</title>
        <authorList>
            <person name="Kulichevskaya I.S."/>
            <person name="Ivanova A.A."/>
            <person name="Naumoff D.G."/>
            <person name="Beletsky A.V."/>
            <person name="Rijpstra W.I.C."/>
            <person name="Sinninghe Damste J.S."/>
            <person name="Mardanov A.V."/>
            <person name="Ravin N.V."/>
            <person name="Dedysh S.N."/>
        </authorList>
    </citation>
    <scope>NUCLEOTIDE SEQUENCE [LARGE SCALE GENOMIC DNA]</scope>
    <source>
        <strain evidence="2">PL17</strain>
    </source>
</reference>
<dbReference type="Proteomes" id="UP000503447">
    <property type="component" value="Chromosome"/>
</dbReference>
<accession>A0A6M5Z6J0</accession>
<protein>
    <submittedName>
        <fullName evidence="1">Uncharacterized protein</fullName>
    </submittedName>
</protein>
<name>A0A6M5Z6J0_9BACT</name>